<evidence type="ECO:0000313" key="3">
    <source>
        <dbReference type="Proteomes" id="UP001152747"/>
    </source>
</evidence>
<comment type="caution">
    <text evidence="2">The sequence shown here is derived from an EMBL/GenBank/DDBJ whole genome shotgun (WGS) entry which is preliminary data.</text>
</comment>
<reference evidence="2" key="1">
    <citation type="submission" date="2022-11" db="EMBL/GenBank/DDBJ databases">
        <authorList>
            <person name="Kikuchi T."/>
        </authorList>
    </citation>
    <scope>NUCLEOTIDE SEQUENCE</scope>
    <source>
        <strain evidence="2">PS1010</strain>
    </source>
</reference>
<gene>
    <name evidence="2" type="ORF">CAMP_LOCUS18125</name>
</gene>
<evidence type="ECO:0000256" key="1">
    <source>
        <dbReference type="SAM" id="SignalP"/>
    </source>
</evidence>
<sequence length="99" mass="11322">MMCSILNLLIFSLVLAIVVEAIPMIQSPPFDTNEQFIQKRLSNDALIRLMMRNRGNQVGYADGSKRGMKRADVDRRSIDEEFSNCFLSPVQCMLPNNRK</sequence>
<keyword evidence="3" id="KW-1185">Reference proteome</keyword>
<proteinExistence type="predicted"/>
<dbReference type="Proteomes" id="UP001152747">
    <property type="component" value="Unassembled WGS sequence"/>
</dbReference>
<organism evidence="2 3">
    <name type="scientific">Caenorhabditis angaria</name>
    <dbReference type="NCBI Taxonomy" id="860376"/>
    <lineage>
        <taxon>Eukaryota</taxon>
        <taxon>Metazoa</taxon>
        <taxon>Ecdysozoa</taxon>
        <taxon>Nematoda</taxon>
        <taxon>Chromadorea</taxon>
        <taxon>Rhabditida</taxon>
        <taxon>Rhabditina</taxon>
        <taxon>Rhabditomorpha</taxon>
        <taxon>Rhabditoidea</taxon>
        <taxon>Rhabditidae</taxon>
        <taxon>Peloderinae</taxon>
        <taxon>Caenorhabditis</taxon>
    </lineage>
</organism>
<evidence type="ECO:0000313" key="2">
    <source>
        <dbReference type="EMBL" id="CAI5455488.1"/>
    </source>
</evidence>
<name>A0A9P1NC11_9PELO</name>
<dbReference type="OrthoDB" id="5776814at2759"/>
<feature type="signal peptide" evidence="1">
    <location>
        <begin position="1"/>
        <end position="21"/>
    </location>
</feature>
<feature type="chain" id="PRO_5040155727" description="Neuropeptide-Like Protein" evidence="1">
    <location>
        <begin position="22"/>
        <end position="99"/>
    </location>
</feature>
<dbReference type="AlphaFoldDB" id="A0A9P1NC11"/>
<dbReference type="EMBL" id="CANHGI010000006">
    <property type="protein sequence ID" value="CAI5455488.1"/>
    <property type="molecule type" value="Genomic_DNA"/>
</dbReference>
<accession>A0A9P1NC11</accession>
<evidence type="ECO:0008006" key="4">
    <source>
        <dbReference type="Google" id="ProtNLM"/>
    </source>
</evidence>
<keyword evidence="1" id="KW-0732">Signal</keyword>
<protein>
    <recommendedName>
        <fullName evidence="4">Neuropeptide-Like Protein</fullName>
    </recommendedName>
</protein>